<sequence>MKRILGLLDEEIPNLLHLMVYVLIVVLLKNIFTTTIKAKVNINAKLAGILLPLKRQLNMILVSTVLTANENLLYTMIAMAILFMSA</sequence>
<feature type="transmembrane region" description="Helical" evidence="1">
    <location>
        <begin position="15"/>
        <end position="36"/>
    </location>
</feature>
<dbReference type="Proteomes" id="UP000241201">
    <property type="component" value="Unassembled WGS sequence"/>
</dbReference>
<name>A0A2T3FSF7_9FIRM</name>
<dbReference type="EMBL" id="PYLP01000017">
    <property type="protein sequence ID" value="PST38181.1"/>
    <property type="molecule type" value="Genomic_DNA"/>
</dbReference>
<dbReference type="AlphaFoldDB" id="A0A2T3FSF7"/>
<protein>
    <submittedName>
        <fullName evidence="2">Uncharacterized protein</fullName>
    </submittedName>
</protein>
<keyword evidence="3" id="KW-1185">Reference proteome</keyword>
<evidence type="ECO:0000313" key="2">
    <source>
        <dbReference type="EMBL" id="PST38181.1"/>
    </source>
</evidence>
<organism evidence="2 3">
    <name type="scientific">Faecalibacillus faecis</name>
    <dbReference type="NCBI Taxonomy" id="1982628"/>
    <lineage>
        <taxon>Bacteria</taxon>
        <taxon>Bacillati</taxon>
        <taxon>Bacillota</taxon>
        <taxon>Erysipelotrichia</taxon>
        <taxon>Erysipelotrichales</taxon>
        <taxon>Coprobacillaceae</taxon>
        <taxon>Faecalibacillus</taxon>
    </lineage>
</organism>
<feature type="transmembrane region" description="Helical" evidence="1">
    <location>
        <begin position="57"/>
        <end position="84"/>
    </location>
</feature>
<evidence type="ECO:0000256" key="1">
    <source>
        <dbReference type="SAM" id="Phobius"/>
    </source>
</evidence>
<gene>
    <name evidence="2" type="ORF">C7U55_10960</name>
</gene>
<reference evidence="3" key="1">
    <citation type="submission" date="2018-03" db="EMBL/GenBank/DDBJ databases">
        <title>Lachnoclostridium SNUG30370 gen.nov., sp.nov., isolated from human faeces.</title>
        <authorList>
            <person name="Seo B."/>
            <person name="Jeon K."/>
            <person name="Ko G."/>
        </authorList>
    </citation>
    <scope>NUCLEOTIDE SEQUENCE [LARGE SCALE GENOMIC DNA]</scope>
    <source>
        <strain evidence="3">SNUG30370</strain>
    </source>
</reference>
<keyword evidence="1" id="KW-0472">Membrane</keyword>
<dbReference type="RefSeq" id="WP_106988597.1">
    <property type="nucleotide sequence ID" value="NZ_DBGCOW010000026.1"/>
</dbReference>
<accession>A0A2T3FSF7</accession>
<comment type="caution">
    <text evidence="2">The sequence shown here is derived from an EMBL/GenBank/DDBJ whole genome shotgun (WGS) entry which is preliminary data.</text>
</comment>
<keyword evidence="1" id="KW-1133">Transmembrane helix</keyword>
<evidence type="ECO:0000313" key="3">
    <source>
        <dbReference type="Proteomes" id="UP000241201"/>
    </source>
</evidence>
<keyword evidence="1" id="KW-0812">Transmembrane</keyword>
<dbReference type="GeneID" id="77471603"/>
<proteinExistence type="predicted"/>